<comment type="caution">
    <text evidence="7">The sequence shown here is derived from an EMBL/GenBank/DDBJ whole genome shotgun (WGS) entry which is preliminary data.</text>
</comment>
<evidence type="ECO:0000313" key="7">
    <source>
        <dbReference type="EMBL" id="KND61523.1"/>
    </source>
</evidence>
<dbReference type="InterPro" id="IPR032710">
    <property type="entry name" value="NTF2-like_dom_sf"/>
</dbReference>
<dbReference type="GO" id="GO:0030255">
    <property type="term" value="P:protein secretion by the type IV secretion system"/>
    <property type="evidence" value="ECO:0007669"/>
    <property type="project" value="InterPro"/>
</dbReference>
<dbReference type="RefSeq" id="WP_083452063.1">
    <property type="nucleotide sequence ID" value="NZ_LFJJ01000019.1"/>
</dbReference>
<dbReference type="EMBL" id="LFJJ01000019">
    <property type="protein sequence ID" value="KND61523.1"/>
    <property type="molecule type" value="Genomic_DNA"/>
</dbReference>
<gene>
    <name evidence="7" type="ORF">BVER_04477</name>
</gene>
<proteinExistence type="predicted"/>
<keyword evidence="3 5" id="KW-1133">Transmembrane helix</keyword>
<evidence type="ECO:0000256" key="5">
    <source>
        <dbReference type="SAM" id="Phobius"/>
    </source>
</evidence>
<accession>A0A0L0MGS7</accession>
<evidence type="ECO:0000256" key="1">
    <source>
        <dbReference type="ARBA" id="ARBA00004167"/>
    </source>
</evidence>
<name>A0A0L0MGS7_9BURK</name>
<keyword evidence="4 5" id="KW-0472">Membrane</keyword>
<keyword evidence="2 5" id="KW-0812">Transmembrane</keyword>
<dbReference type="PIRSF" id="PIRSF003299">
    <property type="entry name" value="VirB8_PtlE"/>
    <property type="match status" value="1"/>
</dbReference>
<dbReference type="CDD" id="cd16424">
    <property type="entry name" value="VirB8"/>
    <property type="match status" value="1"/>
</dbReference>
<dbReference type="InterPro" id="IPR007430">
    <property type="entry name" value="VirB8"/>
</dbReference>
<evidence type="ECO:0000313" key="8">
    <source>
        <dbReference type="Proteomes" id="UP000036959"/>
    </source>
</evidence>
<evidence type="ECO:0000259" key="6">
    <source>
        <dbReference type="Pfam" id="PF04335"/>
    </source>
</evidence>
<sequence length="245" mass="26650">MNLFARRARAAPAEAFMARPITADPETLQAYFSQVASYEASERARDRKAARAGFTVGAIGAAIGVMGVAAVLALTPLKTVIPLVFRVDRTTGAVERVYDVRGGKMEVGEAEKRFFLWQYVLHRQTYTAAEAESNFNAVALMSSPQVQQEYANGFKGTNPNSPQVLLGQDGTATVRWVSTSFLGPKLAQVRFMQFVSKAVAPLPAQRMVATIAFDFAPGQLSSSAINVNPLSFIVTSYRADMEAWQ</sequence>
<feature type="domain" description="Bacterial virulence protein VirB8" evidence="6">
    <location>
        <begin position="36"/>
        <end position="242"/>
    </location>
</feature>
<organism evidence="7 8">
    <name type="scientific">Candidatus Burkholderia verschuerenii</name>
    <dbReference type="NCBI Taxonomy" id="242163"/>
    <lineage>
        <taxon>Bacteria</taxon>
        <taxon>Pseudomonadati</taxon>
        <taxon>Pseudomonadota</taxon>
        <taxon>Betaproteobacteria</taxon>
        <taxon>Burkholderiales</taxon>
        <taxon>Burkholderiaceae</taxon>
        <taxon>Burkholderia</taxon>
    </lineage>
</organism>
<dbReference type="Gene3D" id="3.10.450.230">
    <property type="entry name" value="VirB8 protein"/>
    <property type="match status" value="1"/>
</dbReference>
<evidence type="ECO:0000256" key="2">
    <source>
        <dbReference type="ARBA" id="ARBA00022692"/>
    </source>
</evidence>
<evidence type="ECO:0000256" key="4">
    <source>
        <dbReference type="ARBA" id="ARBA00023136"/>
    </source>
</evidence>
<protein>
    <submittedName>
        <fullName evidence="7">Inner membrane protein forms channel for type IV secretion of T-DNA complex, VirB8</fullName>
    </submittedName>
</protein>
<feature type="transmembrane region" description="Helical" evidence="5">
    <location>
        <begin position="52"/>
        <end position="74"/>
    </location>
</feature>
<comment type="subcellular location">
    <subcellularLocation>
        <location evidence="1">Membrane</location>
        <topology evidence="1">Single-pass membrane protein</topology>
    </subcellularLocation>
</comment>
<dbReference type="InterPro" id="IPR026264">
    <property type="entry name" value="VirB8/PtlE"/>
</dbReference>
<evidence type="ECO:0000256" key="3">
    <source>
        <dbReference type="ARBA" id="ARBA00022989"/>
    </source>
</evidence>
<dbReference type="AlphaFoldDB" id="A0A0L0MGS7"/>
<dbReference type="Proteomes" id="UP000036959">
    <property type="component" value="Unassembled WGS sequence"/>
</dbReference>
<dbReference type="PATRIC" id="fig|242163.4.peg.2698"/>
<dbReference type="Pfam" id="PF04335">
    <property type="entry name" value="VirB8"/>
    <property type="match status" value="1"/>
</dbReference>
<dbReference type="SUPFAM" id="SSF54427">
    <property type="entry name" value="NTF2-like"/>
    <property type="match status" value="1"/>
</dbReference>
<reference evidence="8" key="1">
    <citation type="submission" date="2015-06" db="EMBL/GenBank/DDBJ databases">
        <title>Comparative genomics of Burkholderia leaf nodule symbionts.</title>
        <authorList>
            <person name="Carlier A."/>
            <person name="Eberl L."/>
            <person name="Pinto-Carbo M."/>
        </authorList>
    </citation>
    <scope>NUCLEOTIDE SEQUENCE [LARGE SCALE GENOMIC DNA]</scope>
    <source>
        <strain evidence="8">UZHbot4</strain>
    </source>
</reference>
<dbReference type="GO" id="GO:0016020">
    <property type="term" value="C:membrane"/>
    <property type="evidence" value="ECO:0007669"/>
    <property type="project" value="UniProtKB-SubCell"/>
</dbReference>
<keyword evidence="8" id="KW-1185">Reference proteome</keyword>
<dbReference type="OrthoDB" id="9816242at2"/>